<evidence type="ECO:0000256" key="1">
    <source>
        <dbReference type="ARBA" id="ARBA00004141"/>
    </source>
</evidence>
<evidence type="ECO:0000313" key="7">
    <source>
        <dbReference type="EMBL" id="AIQ55995.1"/>
    </source>
</evidence>
<dbReference type="PANTHER" id="PTHR33802:SF1">
    <property type="entry name" value="XK-RELATED PROTEIN"/>
    <property type="match status" value="1"/>
</dbReference>
<feature type="transmembrane region" description="Helical" evidence="6">
    <location>
        <begin position="225"/>
        <end position="245"/>
    </location>
</feature>
<dbReference type="InterPro" id="IPR004307">
    <property type="entry name" value="TspO_MBR"/>
</dbReference>
<keyword evidence="5 6" id="KW-0472">Membrane</keyword>
<name>A0A089L7F4_PAEBO</name>
<gene>
    <name evidence="7" type="ORF">PBOR_02715</name>
</gene>
<dbReference type="Gene3D" id="1.20.1260.100">
    <property type="entry name" value="TspO/MBR protein"/>
    <property type="match status" value="1"/>
</dbReference>
<evidence type="ECO:0000313" key="8">
    <source>
        <dbReference type="Proteomes" id="UP000029518"/>
    </source>
</evidence>
<dbReference type="RefSeq" id="WP_042210312.1">
    <property type="nucleotide sequence ID" value="NZ_CP009285.1"/>
</dbReference>
<feature type="transmembrane region" description="Helical" evidence="6">
    <location>
        <begin position="104"/>
        <end position="125"/>
    </location>
</feature>
<feature type="transmembrane region" description="Helical" evidence="6">
    <location>
        <begin position="51"/>
        <end position="69"/>
    </location>
</feature>
<evidence type="ECO:0000256" key="3">
    <source>
        <dbReference type="ARBA" id="ARBA00022692"/>
    </source>
</evidence>
<feature type="transmembrane region" description="Helical" evidence="6">
    <location>
        <begin position="177"/>
        <end position="195"/>
    </location>
</feature>
<reference evidence="7" key="1">
    <citation type="submission" date="2014-08" db="EMBL/GenBank/DDBJ databases">
        <title>Comparative genomics of the Paenibacillus odorifer group.</title>
        <authorList>
            <person name="den Bakker H.C."/>
            <person name="Tsai Y.-C.Y.-C."/>
            <person name="Martin N."/>
            <person name="Korlach J."/>
            <person name="Wiedmann M."/>
        </authorList>
    </citation>
    <scope>NUCLEOTIDE SEQUENCE [LARGE SCALE GENOMIC DNA]</scope>
    <source>
        <strain evidence="7">DSM 13188</strain>
    </source>
</reference>
<keyword evidence="8" id="KW-1185">Reference proteome</keyword>
<dbReference type="OrthoDB" id="5189031at2"/>
<dbReference type="PANTHER" id="PTHR33802">
    <property type="entry name" value="SI:CH211-161H7.5-RELATED"/>
    <property type="match status" value="1"/>
</dbReference>
<dbReference type="EMBL" id="CP009285">
    <property type="protein sequence ID" value="AIQ55995.1"/>
    <property type="molecule type" value="Genomic_DNA"/>
</dbReference>
<feature type="transmembrane region" description="Helical" evidence="6">
    <location>
        <begin position="12"/>
        <end position="31"/>
    </location>
</feature>
<keyword evidence="3 6" id="KW-0812">Transmembrane</keyword>
<dbReference type="AlphaFoldDB" id="A0A089L7F4"/>
<dbReference type="HOGENOM" id="CLU_067293_1_0_9"/>
<feature type="transmembrane region" description="Helical" evidence="6">
    <location>
        <begin position="146"/>
        <end position="165"/>
    </location>
</feature>
<evidence type="ECO:0000256" key="4">
    <source>
        <dbReference type="ARBA" id="ARBA00022989"/>
    </source>
</evidence>
<evidence type="ECO:0000256" key="6">
    <source>
        <dbReference type="SAM" id="Phobius"/>
    </source>
</evidence>
<keyword evidence="4 6" id="KW-1133">Transmembrane helix</keyword>
<dbReference type="Proteomes" id="UP000029518">
    <property type="component" value="Chromosome"/>
</dbReference>
<feature type="transmembrane region" description="Helical" evidence="6">
    <location>
        <begin position="202"/>
        <end position="219"/>
    </location>
</feature>
<dbReference type="GO" id="GO:0016020">
    <property type="term" value="C:membrane"/>
    <property type="evidence" value="ECO:0007669"/>
    <property type="project" value="UniProtKB-SubCell"/>
</dbReference>
<feature type="transmembrane region" description="Helical" evidence="6">
    <location>
        <begin position="81"/>
        <end position="98"/>
    </location>
</feature>
<sequence length="254" mass="28947">MRRSNPYKWWNLLLYLGVIAVNTLSVTLPLGGNSTGEISDRYHTYITPAGYAFSIWSLIYLLLAGFIIYQFRRDTGGRDSVQSIGIWFMLSCIFNMGWLVLWHYLYIELSLVVMVLMLISLIVIYRRTRSITAPTSGEKWLVRLPFSIYLGWISVATIVNVSIVLEKNNWDGFGLSGSLWAVIMLCVGAVLAVIVSFPHRDSIYPLVFVWAFIAIAIEQKDTDNIFFTGLIAAGLLLLYSIWLLLTPPRNRSRY</sequence>
<dbReference type="InterPro" id="IPR038330">
    <property type="entry name" value="TspO/MBR-related_sf"/>
</dbReference>
<dbReference type="KEGG" id="pbd:PBOR_02715"/>
<dbReference type="Pfam" id="PF03073">
    <property type="entry name" value="TspO_MBR"/>
    <property type="match status" value="1"/>
</dbReference>
<comment type="subcellular location">
    <subcellularLocation>
        <location evidence="1">Membrane</location>
        <topology evidence="1">Multi-pass membrane protein</topology>
    </subcellularLocation>
</comment>
<comment type="similarity">
    <text evidence="2">Belongs to the TspO/BZRP family.</text>
</comment>
<protein>
    <submittedName>
        <fullName evidence="7">Membrane protein</fullName>
    </submittedName>
</protein>
<proteinExistence type="inferred from homology"/>
<evidence type="ECO:0000256" key="2">
    <source>
        <dbReference type="ARBA" id="ARBA00007524"/>
    </source>
</evidence>
<evidence type="ECO:0000256" key="5">
    <source>
        <dbReference type="ARBA" id="ARBA00023136"/>
    </source>
</evidence>
<accession>A0A089L7F4</accession>
<organism evidence="7 8">
    <name type="scientific">Paenibacillus borealis</name>
    <dbReference type="NCBI Taxonomy" id="160799"/>
    <lineage>
        <taxon>Bacteria</taxon>
        <taxon>Bacillati</taxon>
        <taxon>Bacillota</taxon>
        <taxon>Bacilli</taxon>
        <taxon>Bacillales</taxon>
        <taxon>Paenibacillaceae</taxon>
        <taxon>Paenibacillus</taxon>
    </lineage>
</organism>